<dbReference type="OrthoDB" id="9970295at2759"/>
<dbReference type="PANTHER" id="PTHR22925:SF3">
    <property type="entry name" value="GLYCOSYL HYDROLASE FAMILY PROTEIN 43"/>
    <property type="match status" value="1"/>
</dbReference>
<dbReference type="InterPro" id="IPR006710">
    <property type="entry name" value="Glyco_hydro_43"/>
</dbReference>
<dbReference type="Proteomes" id="UP000663891">
    <property type="component" value="Unassembled WGS sequence"/>
</dbReference>
<gene>
    <name evidence="6" type="ORF">VCS650_LOCUS29881</name>
</gene>
<keyword evidence="2 4" id="KW-0378">Hydrolase</keyword>
<reference evidence="6" key="1">
    <citation type="submission" date="2021-02" db="EMBL/GenBank/DDBJ databases">
        <authorList>
            <person name="Nowell W R."/>
        </authorList>
    </citation>
    <scope>NUCLEOTIDE SEQUENCE</scope>
</reference>
<dbReference type="Pfam" id="PF04616">
    <property type="entry name" value="Glyco_hydro_43"/>
    <property type="match status" value="1"/>
</dbReference>
<dbReference type="AlphaFoldDB" id="A0A815CF03"/>
<feature type="transmembrane region" description="Helical" evidence="5">
    <location>
        <begin position="6"/>
        <end position="21"/>
    </location>
</feature>
<comment type="similarity">
    <text evidence="1 4">Belongs to the glycosyl hydrolase 43 family.</text>
</comment>
<evidence type="ECO:0000256" key="5">
    <source>
        <dbReference type="SAM" id="Phobius"/>
    </source>
</evidence>
<dbReference type="GO" id="GO:0004553">
    <property type="term" value="F:hydrolase activity, hydrolyzing O-glycosyl compounds"/>
    <property type="evidence" value="ECO:0007669"/>
    <property type="project" value="InterPro"/>
</dbReference>
<accession>A0A815CF03</accession>
<keyword evidence="5" id="KW-0812">Transmembrane</keyword>
<dbReference type="InterPro" id="IPR023296">
    <property type="entry name" value="Glyco_hydro_beta-prop_sf"/>
</dbReference>
<organism evidence="6">
    <name type="scientific">Adineta steineri</name>
    <dbReference type="NCBI Taxonomy" id="433720"/>
    <lineage>
        <taxon>Eukaryota</taxon>
        <taxon>Metazoa</taxon>
        <taxon>Spiralia</taxon>
        <taxon>Gnathifera</taxon>
        <taxon>Rotifera</taxon>
        <taxon>Eurotatoria</taxon>
        <taxon>Bdelloidea</taxon>
        <taxon>Adinetida</taxon>
        <taxon>Adinetidae</taxon>
        <taxon>Adineta</taxon>
    </lineage>
</organism>
<evidence type="ECO:0000256" key="4">
    <source>
        <dbReference type="RuleBase" id="RU361187"/>
    </source>
</evidence>
<evidence type="ECO:0000256" key="3">
    <source>
        <dbReference type="ARBA" id="ARBA00023295"/>
    </source>
</evidence>
<protein>
    <submittedName>
        <fullName evidence="6">Uncharacterized protein</fullName>
    </submittedName>
</protein>
<sequence length="532" mass="59220">MIAYMYIVLLIPIVTTVLVTIDNQQPRRDVNGEIIDAHDGSIQQFVPGGLYYMHAMQYGLCKEPPNYGCDGAGMPEKCGFQLDHNISIWTSPNLTSGSWTYAGNAIDVTKRPAGIVFRPHLVYNPNTKLYVLMWNYMNFGVSGQIAVAISETPIGPFVVNTMIAYMYIALLIPIVTAVLVTVDNQQPRRDVNGEIIDAHDGSIQQFVSGGLYYMHAMQYGLCKEPPNYGCDGAGMPEKCGFQLDHNISIWTSPNLTSGSWTYAGNAIDVAKRPAGIVFRPHVVYNPNTKLYVLMWNYMNFGVNGQIAVAISETPIGPFVVVNTALNITRGSSGDFDLLVDTDGKGYIIYSANSMNVEELTTNYYYTTSSPRYVFPETFVEAPVLMKRDGTYYALYDWCCCYCFQGSGVMVYRAQSPLGPYLQQQDGDIACKTMNRTISNTRIQTSINALPTPGQGCQYHNGNTTSTLRSQQNFVIKVTNAQGLTTFVWTGDRWQQAPDGLKGHEPQYWMPLHFNSDGSIDTLDWIDEFTLDV</sequence>
<name>A0A815CF03_9BILA</name>
<evidence type="ECO:0000256" key="2">
    <source>
        <dbReference type="ARBA" id="ARBA00022801"/>
    </source>
</evidence>
<dbReference type="Gene3D" id="2.115.10.20">
    <property type="entry name" value="Glycosyl hydrolase domain, family 43"/>
    <property type="match status" value="2"/>
</dbReference>
<feature type="transmembrane region" description="Helical" evidence="5">
    <location>
        <begin position="162"/>
        <end position="182"/>
    </location>
</feature>
<dbReference type="EMBL" id="CAJNON010000472">
    <property type="protein sequence ID" value="CAF1279472.1"/>
    <property type="molecule type" value="Genomic_DNA"/>
</dbReference>
<dbReference type="PANTHER" id="PTHR22925">
    <property type="entry name" value="GLYCOSYL HYDROLASE 43 FAMILY MEMBER"/>
    <property type="match status" value="1"/>
</dbReference>
<keyword evidence="3 4" id="KW-0326">Glycosidase</keyword>
<keyword evidence="5" id="KW-1133">Transmembrane helix</keyword>
<keyword evidence="5" id="KW-0472">Membrane</keyword>
<evidence type="ECO:0000256" key="1">
    <source>
        <dbReference type="ARBA" id="ARBA00009865"/>
    </source>
</evidence>
<comment type="caution">
    <text evidence="6">The sequence shown here is derived from an EMBL/GenBank/DDBJ whole genome shotgun (WGS) entry which is preliminary data.</text>
</comment>
<proteinExistence type="inferred from homology"/>
<dbReference type="GO" id="GO:0005975">
    <property type="term" value="P:carbohydrate metabolic process"/>
    <property type="evidence" value="ECO:0007669"/>
    <property type="project" value="InterPro"/>
</dbReference>
<feature type="transmembrane region" description="Helical" evidence="5">
    <location>
        <begin position="129"/>
        <end position="150"/>
    </location>
</feature>
<evidence type="ECO:0000313" key="6">
    <source>
        <dbReference type="EMBL" id="CAF1279472.1"/>
    </source>
</evidence>
<dbReference type="SUPFAM" id="SSF75005">
    <property type="entry name" value="Arabinanase/levansucrase/invertase"/>
    <property type="match status" value="2"/>
</dbReference>